<evidence type="ECO:0000313" key="3">
    <source>
        <dbReference type="Proteomes" id="UP000817854"/>
    </source>
</evidence>
<feature type="transmembrane region" description="Helical" evidence="1">
    <location>
        <begin position="42"/>
        <end position="62"/>
    </location>
</feature>
<proteinExistence type="predicted"/>
<evidence type="ECO:0008006" key="4">
    <source>
        <dbReference type="Google" id="ProtNLM"/>
    </source>
</evidence>
<keyword evidence="3" id="KW-1185">Reference proteome</keyword>
<feature type="transmembrane region" description="Helical" evidence="1">
    <location>
        <begin position="116"/>
        <end position="134"/>
    </location>
</feature>
<dbReference type="RefSeq" id="WP_140962596.1">
    <property type="nucleotide sequence ID" value="NZ_VEVQ02000006.1"/>
</dbReference>
<reference evidence="2" key="2">
    <citation type="submission" date="2020-02" db="EMBL/GenBank/DDBJ databases">
        <title>Flavobacterium profundi sp. nov., isolated from a deep-sea seamount.</title>
        <authorList>
            <person name="Zhang D.-C."/>
        </authorList>
    </citation>
    <scope>NUCLEOTIDE SEQUENCE</scope>
    <source>
        <strain evidence="2">EC11</strain>
    </source>
</reference>
<gene>
    <name evidence="2" type="ORF">FIA58_011350</name>
</gene>
<dbReference type="EMBL" id="VEVQ02000006">
    <property type="protein sequence ID" value="NHN26274.1"/>
    <property type="molecule type" value="Genomic_DNA"/>
</dbReference>
<evidence type="ECO:0000256" key="1">
    <source>
        <dbReference type="SAM" id="Phobius"/>
    </source>
</evidence>
<accession>A0ABX0IWU2</accession>
<keyword evidence="1" id="KW-1133">Transmembrane helix</keyword>
<evidence type="ECO:0000313" key="2">
    <source>
        <dbReference type="EMBL" id="NHN26274.1"/>
    </source>
</evidence>
<organism evidence="2 3">
    <name type="scientific">Flavobacterium jejuense</name>
    <dbReference type="NCBI Taxonomy" id="1544455"/>
    <lineage>
        <taxon>Bacteria</taxon>
        <taxon>Pseudomonadati</taxon>
        <taxon>Bacteroidota</taxon>
        <taxon>Flavobacteriia</taxon>
        <taxon>Flavobacteriales</taxon>
        <taxon>Flavobacteriaceae</taxon>
        <taxon>Flavobacterium</taxon>
    </lineage>
</organism>
<protein>
    <recommendedName>
        <fullName evidence="4">SMODS-associating 2TM beta-strand rich effector domain-containing protein</fullName>
    </recommendedName>
</protein>
<sequence>MIEFKCNIFDSIFSKGLRNFMLVWVLYLSSSFINYSEFIPSQIGVFEIVIIYLLLFVIQILLTNTDLILDEEEIVIQSSLFKGLRKRKFKIEHISEIIFKEEWTESSNKRSRFKTVLRFILNNFILMWFIPWEYKWIQIKTKNNEKFRYYFFGTNYDCYDNDKEILFEDLFLELNN</sequence>
<keyword evidence="1" id="KW-0812">Transmembrane</keyword>
<comment type="caution">
    <text evidence="2">The sequence shown here is derived from an EMBL/GenBank/DDBJ whole genome shotgun (WGS) entry which is preliminary data.</text>
</comment>
<name>A0ABX0IWU2_9FLAO</name>
<reference evidence="2" key="1">
    <citation type="submission" date="2019-05" db="EMBL/GenBank/DDBJ databases">
        <authorList>
            <person name="Lianzixin W."/>
        </authorList>
    </citation>
    <scope>NUCLEOTIDE SEQUENCE</scope>
    <source>
        <strain evidence="2">EC11</strain>
    </source>
</reference>
<feature type="transmembrane region" description="Helical" evidence="1">
    <location>
        <begin position="20"/>
        <end position="36"/>
    </location>
</feature>
<keyword evidence="1" id="KW-0472">Membrane</keyword>
<dbReference type="Proteomes" id="UP000817854">
    <property type="component" value="Unassembled WGS sequence"/>
</dbReference>